<evidence type="ECO:0008006" key="3">
    <source>
        <dbReference type="Google" id="ProtNLM"/>
    </source>
</evidence>
<protein>
    <recommendedName>
        <fullName evidence="3">Calcineurin-like phosphoesterase domain-containing protein</fullName>
    </recommendedName>
</protein>
<accession>A0A2H0XZH4</accession>
<dbReference type="InterPro" id="IPR029052">
    <property type="entry name" value="Metallo-depent_PP-like"/>
</dbReference>
<name>A0A2H0XZH4_UNCSA</name>
<evidence type="ECO:0000313" key="2">
    <source>
        <dbReference type="Proteomes" id="UP000231343"/>
    </source>
</evidence>
<proteinExistence type="predicted"/>
<dbReference type="AlphaFoldDB" id="A0A2H0XZH4"/>
<dbReference type="SUPFAM" id="SSF56300">
    <property type="entry name" value="Metallo-dependent phosphatases"/>
    <property type="match status" value="1"/>
</dbReference>
<organism evidence="1 2">
    <name type="scientific">Candidatus Saganbacteria bacterium CG08_land_8_20_14_0_20_45_16</name>
    <dbReference type="NCBI Taxonomy" id="2014293"/>
    <lineage>
        <taxon>Bacteria</taxon>
        <taxon>Bacillati</taxon>
        <taxon>Saganbacteria</taxon>
    </lineage>
</organism>
<sequence>MSGADKIAKPMSLFQRIGRVFGGKKKDLPKIDYLRPGDDIFDLSAHSAPLRAFDVEQLEIPEPSPLDCNKPTLSLINGDAAKVISLDEAAIDRQDFLDNHKELTVDLLAQSLNLRVLAELADRPRVGLVERDEPTSDLSFLGDFHGNVPRFAYFLRLLLPAIRAGEEELHSLGDLLHAEREENVFNVAASLKLAKAFMMLGWLFPERVSLYTGNHDIFCPTEGHFKAVMDFIEMNCLGTIFDLSNHLLQEGYLTEESEPWEMLATKKNVPQSYLNLHYICLALSEQGVERAKIWNIIQLLQGYYDTCPKALKIKNLFAAHSFPTGATSLEQLRAINDPEMQALRNSLIFSRFAKERDPEDLKSFTPDDIEGFMAATGVEHFVLGHTKPDNSWINQPVPSTSIITSNGIGFGRLRFARGEDGAFALQECPVLRYEMPPDTIISH</sequence>
<gene>
    <name evidence="1" type="ORF">COT42_02840</name>
</gene>
<evidence type="ECO:0000313" key="1">
    <source>
        <dbReference type="EMBL" id="PIS30479.1"/>
    </source>
</evidence>
<dbReference type="Proteomes" id="UP000231343">
    <property type="component" value="Unassembled WGS sequence"/>
</dbReference>
<dbReference type="EMBL" id="PEYM01000054">
    <property type="protein sequence ID" value="PIS30479.1"/>
    <property type="molecule type" value="Genomic_DNA"/>
</dbReference>
<comment type="caution">
    <text evidence="1">The sequence shown here is derived from an EMBL/GenBank/DDBJ whole genome shotgun (WGS) entry which is preliminary data.</text>
</comment>
<reference evidence="1 2" key="1">
    <citation type="submission" date="2017-09" db="EMBL/GenBank/DDBJ databases">
        <title>Depth-based differentiation of microbial function through sediment-hosted aquifers and enrichment of novel symbionts in the deep terrestrial subsurface.</title>
        <authorList>
            <person name="Probst A.J."/>
            <person name="Ladd B."/>
            <person name="Jarett J.K."/>
            <person name="Geller-Mcgrath D.E."/>
            <person name="Sieber C.M."/>
            <person name="Emerson J.B."/>
            <person name="Anantharaman K."/>
            <person name="Thomas B.C."/>
            <person name="Malmstrom R."/>
            <person name="Stieglmeier M."/>
            <person name="Klingl A."/>
            <person name="Woyke T."/>
            <person name="Ryan C.M."/>
            <person name="Banfield J.F."/>
        </authorList>
    </citation>
    <scope>NUCLEOTIDE SEQUENCE [LARGE SCALE GENOMIC DNA]</scope>
    <source>
        <strain evidence="1">CG08_land_8_20_14_0_20_45_16</strain>
    </source>
</reference>
<dbReference type="Gene3D" id="3.60.21.10">
    <property type="match status" value="1"/>
</dbReference>